<dbReference type="EMBL" id="JAWXRD010000040">
    <property type="protein sequence ID" value="MDX6042886.1"/>
    <property type="molecule type" value="Genomic_DNA"/>
</dbReference>
<dbReference type="Pfam" id="PF02413">
    <property type="entry name" value="Caudo_TAP"/>
    <property type="match status" value="1"/>
</dbReference>
<reference evidence="1 2" key="1">
    <citation type="submission" date="2023-11" db="EMBL/GenBank/DDBJ databases">
        <title>Scandinavium wanjuensis sp. nov., isolated from lettuce South Korea.</title>
        <authorList>
            <person name="Park J."/>
            <person name="Park S."/>
            <person name="Oh K.K."/>
            <person name="Cho G.S."/>
            <person name="Franz C.M.A.P."/>
        </authorList>
    </citation>
    <scope>NUCLEOTIDE SEQUENCE [LARGE SCALE GENOMIC DNA]</scope>
    <source>
        <strain evidence="1 2">V105_6</strain>
    </source>
</reference>
<evidence type="ECO:0000313" key="2">
    <source>
        <dbReference type="Proteomes" id="UP001275664"/>
    </source>
</evidence>
<dbReference type="RefSeq" id="WP_319787123.1">
    <property type="nucleotide sequence ID" value="NZ_JAWXRD010000040.1"/>
</dbReference>
<accession>A0ABU4QUC4</accession>
<comment type="caution">
    <text evidence="1">The sequence shown here is derived from an EMBL/GenBank/DDBJ whole genome shotgun (WGS) entry which is preliminary data.</text>
</comment>
<dbReference type="Proteomes" id="UP001275664">
    <property type="component" value="Unassembled WGS sequence"/>
</dbReference>
<organism evidence="1 2">
    <name type="scientific">Scandinavium lactucae</name>
    <dbReference type="NCBI Taxonomy" id="3095028"/>
    <lineage>
        <taxon>Bacteria</taxon>
        <taxon>Pseudomonadati</taxon>
        <taxon>Pseudomonadota</taxon>
        <taxon>Gammaproteobacteria</taxon>
        <taxon>Enterobacterales</taxon>
        <taxon>Enterobacteriaceae</taxon>
        <taxon>Scandinavium</taxon>
    </lineage>
</organism>
<dbReference type="PANTHER" id="PTHR34413:SF2">
    <property type="entry name" value="PROPHAGE TAIL FIBER ASSEMBLY PROTEIN HOMOLOG TFAE-RELATED"/>
    <property type="match status" value="1"/>
</dbReference>
<name>A0ABU4QUC4_9ENTR</name>
<keyword evidence="2" id="KW-1185">Reference proteome</keyword>
<protein>
    <submittedName>
        <fullName evidence="1">Tail fiber assembly protein</fullName>
    </submittedName>
</protein>
<dbReference type="InterPro" id="IPR051220">
    <property type="entry name" value="TFA_Chaperone"/>
</dbReference>
<evidence type="ECO:0000313" key="1">
    <source>
        <dbReference type="EMBL" id="MDX6042886.1"/>
    </source>
</evidence>
<sequence length="190" mass="21048">MTFKMSDVDRTIRVFNLSADTCEFIGTGDAWLPAHTGLPANCTHIAPPDISEGRAAVFSQNKWSLVRDYRGETVYRTDNGQAVFITSLGDLPPDTTVIAPEGEFMRWSGKAWVKDEEAEYSAAVKNAEDEKSRLTGVATLAINALQDAVELEMATDDENASLLEWKKYRVLLNRINVNDAPNIAWPVVPE</sequence>
<dbReference type="PANTHER" id="PTHR34413">
    <property type="entry name" value="PROPHAGE TAIL FIBER ASSEMBLY PROTEIN HOMOLOG TFAE-RELATED-RELATED"/>
    <property type="match status" value="1"/>
</dbReference>
<proteinExistence type="predicted"/>
<dbReference type="InterPro" id="IPR003458">
    <property type="entry name" value="Phage_T4_Gp38_tail_assem"/>
</dbReference>
<gene>
    <name evidence="1" type="ORF">SIK69_22085</name>
</gene>